<comment type="caution">
    <text evidence="3">The sequence shown here is derived from an EMBL/GenBank/DDBJ whole genome shotgun (WGS) entry which is preliminary data.</text>
</comment>
<reference evidence="3 4" key="1">
    <citation type="submission" date="2021-01" db="EMBL/GenBank/DDBJ databases">
        <title>Whole genome shotgun sequence of Plantactinospora mayteni NBRC 109088.</title>
        <authorList>
            <person name="Komaki H."/>
            <person name="Tamura T."/>
        </authorList>
    </citation>
    <scope>NUCLEOTIDE SEQUENCE [LARGE SCALE GENOMIC DNA]</scope>
    <source>
        <strain evidence="3 4">NBRC 109088</strain>
    </source>
</reference>
<feature type="domain" description="CBM2" evidence="2">
    <location>
        <begin position="80"/>
        <end position="135"/>
    </location>
</feature>
<accession>A0ABQ4EWP5</accession>
<feature type="compositionally biased region" description="Pro residues" evidence="1">
    <location>
        <begin position="146"/>
        <end position="165"/>
    </location>
</feature>
<evidence type="ECO:0000313" key="4">
    <source>
        <dbReference type="Proteomes" id="UP000621500"/>
    </source>
</evidence>
<dbReference type="SUPFAM" id="SSF49384">
    <property type="entry name" value="Carbohydrate-binding domain"/>
    <property type="match status" value="1"/>
</dbReference>
<feature type="compositionally biased region" description="Low complexity" evidence="1">
    <location>
        <begin position="134"/>
        <end position="145"/>
    </location>
</feature>
<feature type="compositionally biased region" description="Polar residues" evidence="1">
    <location>
        <begin position="121"/>
        <end position="133"/>
    </location>
</feature>
<protein>
    <recommendedName>
        <fullName evidence="2">CBM2 domain-containing protein</fullName>
    </recommendedName>
</protein>
<organism evidence="3 4">
    <name type="scientific">Plantactinospora mayteni</name>
    <dbReference type="NCBI Taxonomy" id="566021"/>
    <lineage>
        <taxon>Bacteria</taxon>
        <taxon>Bacillati</taxon>
        <taxon>Actinomycetota</taxon>
        <taxon>Actinomycetes</taxon>
        <taxon>Micromonosporales</taxon>
        <taxon>Micromonosporaceae</taxon>
        <taxon>Plantactinospora</taxon>
    </lineage>
</organism>
<keyword evidence="4" id="KW-1185">Reference proteome</keyword>
<dbReference type="InterPro" id="IPR001919">
    <property type="entry name" value="CBD2"/>
</dbReference>
<gene>
    <name evidence="3" type="ORF">Pma05_56410</name>
</gene>
<evidence type="ECO:0000259" key="2">
    <source>
        <dbReference type="PROSITE" id="PS51173"/>
    </source>
</evidence>
<feature type="compositionally biased region" description="Polar residues" evidence="1">
    <location>
        <begin position="59"/>
        <end position="68"/>
    </location>
</feature>
<feature type="region of interest" description="Disordered" evidence="1">
    <location>
        <begin position="121"/>
        <end position="170"/>
    </location>
</feature>
<dbReference type="EMBL" id="BONX01000039">
    <property type="protein sequence ID" value="GIG99068.1"/>
    <property type="molecule type" value="Genomic_DNA"/>
</dbReference>
<dbReference type="PROSITE" id="PS51173">
    <property type="entry name" value="CBM2"/>
    <property type="match status" value="1"/>
</dbReference>
<dbReference type="Gene3D" id="2.60.40.290">
    <property type="match status" value="1"/>
</dbReference>
<feature type="region of interest" description="Disordered" evidence="1">
    <location>
        <begin position="35"/>
        <end position="88"/>
    </location>
</feature>
<name>A0ABQ4EWP5_9ACTN</name>
<dbReference type="Proteomes" id="UP000621500">
    <property type="component" value="Unassembled WGS sequence"/>
</dbReference>
<dbReference type="InterPro" id="IPR008965">
    <property type="entry name" value="CBM2/CBM3_carb-bd_dom_sf"/>
</dbReference>
<dbReference type="SMART" id="SM00637">
    <property type="entry name" value="CBD_II"/>
    <property type="match status" value="1"/>
</dbReference>
<evidence type="ECO:0000313" key="3">
    <source>
        <dbReference type="EMBL" id="GIG99068.1"/>
    </source>
</evidence>
<evidence type="ECO:0000256" key="1">
    <source>
        <dbReference type="SAM" id="MobiDB-lite"/>
    </source>
</evidence>
<sequence>MPNQRRKVATGKVLGAEDLRLLVYARLPEHLLHLPDPVGSGTDPDPGCRVAEATPPEPGTQQVPTSTVGLGGAGEYHQPATVTQSGAQVTARNTSWNGNLATNASTTFGFNGSWNNSSNPVPTNFSVNGTACNGTTQPTPTAGPTTAPPTTTPPTTPPPTTPPTGGPNTMGFIGCSMAENVSQGYRAVGGQRMWGPYGTGGAVVQSWTNTNSASWQSFDRQAAQYGRPTTVWVQICIFAQNGVTYNEVRQLIANARQHAAPGATIYISGQPLYDAGQTCFLAGSGGPELTDSMARQAAADSTQNVIYPGTFRLRSGEVSDGCHANTTGQQSLGRQAIGYWG</sequence>
<proteinExistence type="predicted"/>
<dbReference type="InterPro" id="IPR012291">
    <property type="entry name" value="CBM2_carb-bd_dom_sf"/>
</dbReference>
<dbReference type="Pfam" id="PF00553">
    <property type="entry name" value="CBM_2"/>
    <property type="match status" value="1"/>
</dbReference>